<dbReference type="InterPro" id="IPR029515">
    <property type="entry name" value="Liprin"/>
</dbReference>
<keyword evidence="2" id="KW-0175">Coiled coil</keyword>
<dbReference type="Pfam" id="PF00536">
    <property type="entry name" value="SAM_1"/>
    <property type="match status" value="1"/>
</dbReference>
<accession>A0ABM1F088</accession>
<proteinExistence type="predicted"/>
<dbReference type="GeneID" id="106817689"/>
<evidence type="ECO:0000259" key="3">
    <source>
        <dbReference type="PROSITE" id="PS50105"/>
    </source>
</evidence>
<evidence type="ECO:0000313" key="5">
    <source>
        <dbReference type="RefSeq" id="XP_014677859.1"/>
    </source>
</evidence>
<dbReference type="InterPro" id="IPR013761">
    <property type="entry name" value="SAM/pointed_sf"/>
</dbReference>
<evidence type="ECO:0000256" key="2">
    <source>
        <dbReference type="ARBA" id="ARBA00023054"/>
    </source>
</evidence>
<keyword evidence="1" id="KW-0677">Repeat</keyword>
<dbReference type="PROSITE" id="PS50105">
    <property type="entry name" value="SAM_DOMAIN"/>
    <property type="match status" value="1"/>
</dbReference>
<dbReference type="Gene3D" id="1.10.150.50">
    <property type="entry name" value="Transcription Factor, Ets-1"/>
    <property type="match status" value="2"/>
</dbReference>
<organism evidence="4 5">
    <name type="scientific">Priapulus caudatus</name>
    <name type="common">Priapulid worm</name>
    <dbReference type="NCBI Taxonomy" id="37621"/>
    <lineage>
        <taxon>Eukaryota</taxon>
        <taxon>Metazoa</taxon>
        <taxon>Ecdysozoa</taxon>
        <taxon>Scalidophora</taxon>
        <taxon>Priapulida</taxon>
        <taxon>Priapulimorpha</taxon>
        <taxon>Priapulimorphida</taxon>
        <taxon>Priapulidae</taxon>
        <taxon>Priapulus</taxon>
    </lineage>
</organism>
<gene>
    <name evidence="5" type="primary">LOC106817689</name>
</gene>
<dbReference type="RefSeq" id="XP_014677859.1">
    <property type="nucleotide sequence ID" value="XM_014822373.1"/>
</dbReference>
<dbReference type="PANTHER" id="PTHR12587">
    <property type="entry name" value="LAR INTERACTING PROTEIN LIP -RELATED PROTEIN"/>
    <property type="match status" value="1"/>
</dbReference>
<dbReference type="PANTHER" id="PTHR12587:SF14">
    <property type="entry name" value="AT31531P"/>
    <property type="match status" value="1"/>
</dbReference>
<evidence type="ECO:0000256" key="1">
    <source>
        <dbReference type="ARBA" id="ARBA00022737"/>
    </source>
</evidence>
<evidence type="ECO:0000313" key="4">
    <source>
        <dbReference type="Proteomes" id="UP000695022"/>
    </source>
</evidence>
<name>A0ABM1F088_PRICU</name>
<dbReference type="Pfam" id="PF07647">
    <property type="entry name" value="SAM_2"/>
    <property type="match status" value="1"/>
</dbReference>
<protein>
    <submittedName>
        <fullName evidence="5">Liprin-beta-1-like</fullName>
    </submittedName>
</protein>
<dbReference type="SMART" id="SM00454">
    <property type="entry name" value="SAM"/>
    <property type="match status" value="1"/>
</dbReference>
<dbReference type="Proteomes" id="UP000695022">
    <property type="component" value="Unplaced"/>
</dbReference>
<keyword evidence="4" id="KW-1185">Reference proteome</keyword>
<reference evidence="5" key="1">
    <citation type="submission" date="2025-08" db="UniProtKB">
        <authorList>
            <consortium name="RefSeq"/>
        </authorList>
    </citation>
    <scope>IDENTIFICATION</scope>
</reference>
<feature type="domain" description="SAM" evidence="3">
    <location>
        <begin position="1"/>
        <end position="55"/>
    </location>
</feature>
<dbReference type="SUPFAM" id="SSF47769">
    <property type="entry name" value="SAM/Pointed domain"/>
    <property type="match status" value="2"/>
</dbReference>
<sequence length="122" mass="14133">MMLVGLPQYKESFSDARVDGRMLHYLTVEDLLQMKVTNILHHVSLKRGIQLLRLHNYNPNCLRRRPTDMEGVDNDPRDVMLWTNHRVMEWLRTADLSEYAPNLRGSGVHGALIVSNNILLLN</sequence>
<dbReference type="InterPro" id="IPR001660">
    <property type="entry name" value="SAM"/>
</dbReference>